<evidence type="ECO:0000313" key="1">
    <source>
        <dbReference type="EnsemblMetazoa" id="ACHR014206-PA"/>
    </source>
</evidence>
<protein>
    <submittedName>
        <fullName evidence="1">Uncharacterized protein</fullName>
    </submittedName>
</protein>
<keyword evidence="2" id="KW-1185">Reference proteome</keyword>
<dbReference type="EnsemblMetazoa" id="ACHR014206-RA">
    <property type="protein sequence ID" value="ACHR014206-PA"/>
    <property type="gene ID" value="ACHR014206"/>
</dbReference>
<reference evidence="1" key="2">
    <citation type="submission" date="2020-05" db="UniProtKB">
        <authorList>
            <consortium name="EnsemblMetazoa"/>
        </authorList>
    </citation>
    <scope>IDENTIFICATION</scope>
    <source>
        <strain evidence="1">ACHKN1017</strain>
    </source>
</reference>
<organism evidence="1 2">
    <name type="scientific">Anopheles christyi</name>
    <dbReference type="NCBI Taxonomy" id="43041"/>
    <lineage>
        <taxon>Eukaryota</taxon>
        <taxon>Metazoa</taxon>
        <taxon>Ecdysozoa</taxon>
        <taxon>Arthropoda</taxon>
        <taxon>Hexapoda</taxon>
        <taxon>Insecta</taxon>
        <taxon>Pterygota</taxon>
        <taxon>Neoptera</taxon>
        <taxon>Endopterygota</taxon>
        <taxon>Diptera</taxon>
        <taxon>Nematocera</taxon>
        <taxon>Culicoidea</taxon>
        <taxon>Culicidae</taxon>
        <taxon>Anophelinae</taxon>
        <taxon>Anopheles</taxon>
    </lineage>
</organism>
<dbReference type="VEuPathDB" id="VectorBase:ACHR014206"/>
<evidence type="ECO:0000313" key="2">
    <source>
        <dbReference type="Proteomes" id="UP000075881"/>
    </source>
</evidence>
<sequence>MFCCGPAPSFLGNFLADE</sequence>
<accession>A0A182KIB6</accession>
<reference evidence="2" key="1">
    <citation type="submission" date="2013-03" db="EMBL/GenBank/DDBJ databases">
        <title>The Genome Sequence of Anopheles christyi ACHKN1017.</title>
        <authorList>
            <consortium name="The Broad Institute Genomics Platform"/>
            <person name="Neafsey D.E."/>
            <person name="Besansky N."/>
            <person name="Walker B."/>
            <person name="Young S.K."/>
            <person name="Zeng Q."/>
            <person name="Gargeya S."/>
            <person name="Fitzgerald M."/>
            <person name="Haas B."/>
            <person name="Abouelleil A."/>
            <person name="Allen A.W."/>
            <person name="Alvarado L."/>
            <person name="Arachchi H.M."/>
            <person name="Berlin A.M."/>
            <person name="Chapman S.B."/>
            <person name="Gainer-Dewar J."/>
            <person name="Goldberg J."/>
            <person name="Griggs A."/>
            <person name="Gujja S."/>
            <person name="Hansen M."/>
            <person name="Howarth C."/>
            <person name="Imamovic A."/>
            <person name="Ireland A."/>
            <person name="Larimer J."/>
            <person name="McCowan C."/>
            <person name="Murphy C."/>
            <person name="Pearson M."/>
            <person name="Poon T.W."/>
            <person name="Priest M."/>
            <person name="Roberts A."/>
            <person name="Saif S."/>
            <person name="Shea T."/>
            <person name="Sisk P."/>
            <person name="Sykes S."/>
            <person name="Wortman J."/>
            <person name="Nusbaum C."/>
            <person name="Birren B."/>
        </authorList>
    </citation>
    <scope>NUCLEOTIDE SEQUENCE [LARGE SCALE GENOMIC DNA]</scope>
    <source>
        <strain evidence="2">ACHKN1017</strain>
    </source>
</reference>
<dbReference type="Proteomes" id="UP000075881">
    <property type="component" value="Unassembled WGS sequence"/>
</dbReference>
<name>A0A182KIB6_9DIPT</name>
<proteinExistence type="predicted"/>
<dbReference type="AlphaFoldDB" id="A0A182KIB6"/>